<keyword evidence="5" id="KW-1185">Reference proteome</keyword>
<sequence>MKRIYNNIGFLILSLAIASCSLSKRQADNEADTNESRKIELIVLDPGHFHASLLQKDTLTDVNDTIHIYAPEGTGLNQYMESINSYNQRAEAPTSWVGQVYTGDDYLSRMLTEQRGDVVVLAGNNQKKTQYIIESIKAGYNVLSDKPLAITQQDFDLLVEAYQLAKEKDLLLYDLMTERYDILNIIEKELLQKKELFGELQQGSPENPSITMESVHHFFKNVSGKPLIRPAWYYDTAQQGEGIADVTTHLIDLVQWQCFPDKTIHYLSDVKVTKATHWPTPITLPEFCQSTQMDSFPPYLHKYVKNNVLEVLANGTLNFTVKGIHIGMKVIWNYTPPTNGGDTFTSIKKGSKATLKIVQNKENGFIKELYIQKAQNTENATFKTQLEKTIKELQDTYPFLSIKERNNGLYLIDIPQACRSGHEAHFSKVAKTFLHYLQYKDMPEWENENIISKYYITTTAVEMAKSRDK</sequence>
<evidence type="ECO:0000259" key="2">
    <source>
        <dbReference type="Pfam" id="PF01408"/>
    </source>
</evidence>
<dbReference type="Pfam" id="PF16490">
    <property type="entry name" value="Oxidoreduct_C"/>
    <property type="match status" value="1"/>
</dbReference>
<dbReference type="PANTHER" id="PTHR43818">
    <property type="entry name" value="BCDNA.GH03377"/>
    <property type="match status" value="1"/>
</dbReference>
<dbReference type="RefSeq" id="WP_186966438.1">
    <property type="nucleotide sequence ID" value="NZ_JACOOE010000001.1"/>
</dbReference>
<dbReference type="Pfam" id="PF01408">
    <property type="entry name" value="GFO_IDH_MocA"/>
    <property type="match status" value="1"/>
</dbReference>
<evidence type="ECO:0000256" key="1">
    <source>
        <dbReference type="ARBA" id="ARBA00023002"/>
    </source>
</evidence>
<protein>
    <submittedName>
        <fullName evidence="4">Gfo/Idh/MocA family oxidoreductase</fullName>
    </submittedName>
</protein>
<accession>A0ABR7C8C0</accession>
<dbReference type="PANTHER" id="PTHR43818:SF11">
    <property type="entry name" value="BCDNA.GH03377"/>
    <property type="match status" value="1"/>
</dbReference>
<dbReference type="SUPFAM" id="SSF51735">
    <property type="entry name" value="NAD(P)-binding Rossmann-fold domains"/>
    <property type="match status" value="1"/>
</dbReference>
<dbReference type="InterPro" id="IPR036291">
    <property type="entry name" value="NAD(P)-bd_dom_sf"/>
</dbReference>
<dbReference type="Proteomes" id="UP000600600">
    <property type="component" value="Unassembled WGS sequence"/>
</dbReference>
<dbReference type="PROSITE" id="PS51257">
    <property type="entry name" value="PROKAR_LIPOPROTEIN"/>
    <property type="match status" value="1"/>
</dbReference>
<gene>
    <name evidence="4" type="ORF">H8S67_03725</name>
</gene>
<reference evidence="4 5" key="1">
    <citation type="submission" date="2020-08" db="EMBL/GenBank/DDBJ databases">
        <title>Genome public.</title>
        <authorList>
            <person name="Liu C."/>
            <person name="Sun Q."/>
        </authorList>
    </citation>
    <scope>NUCLEOTIDE SEQUENCE [LARGE SCALE GENOMIC DNA]</scope>
    <source>
        <strain evidence="4 5">M27</strain>
    </source>
</reference>
<feature type="domain" description="Putative oxidoreductase C-terminal" evidence="3">
    <location>
        <begin position="186"/>
        <end position="465"/>
    </location>
</feature>
<dbReference type="Gene3D" id="3.40.50.720">
    <property type="entry name" value="NAD(P)-binding Rossmann-like Domain"/>
    <property type="match status" value="1"/>
</dbReference>
<dbReference type="InterPro" id="IPR000683">
    <property type="entry name" value="Gfo/Idh/MocA-like_OxRdtase_N"/>
</dbReference>
<dbReference type="InterPro" id="IPR032459">
    <property type="entry name" value="Oxidoreduct_C"/>
</dbReference>
<keyword evidence="1" id="KW-0560">Oxidoreductase</keyword>
<evidence type="ECO:0000259" key="3">
    <source>
        <dbReference type="Pfam" id="PF16490"/>
    </source>
</evidence>
<dbReference type="EMBL" id="JACOOE010000001">
    <property type="protein sequence ID" value="MBC5603779.1"/>
    <property type="molecule type" value="Genomic_DNA"/>
</dbReference>
<comment type="caution">
    <text evidence="4">The sequence shown here is derived from an EMBL/GenBank/DDBJ whole genome shotgun (WGS) entry which is preliminary data.</text>
</comment>
<evidence type="ECO:0000313" key="5">
    <source>
        <dbReference type="Proteomes" id="UP000600600"/>
    </source>
</evidence>
<organism evidence="4 5">
    <name type="scientific">Bacteroides difficilis</name>
    <dbReference type="NCBI Taxonomy" id="2763021"/>
    <lineage>
        <taxon>Bacteria</taxon>
        <taxon>Pseudomonadati</taxon>
        <taxon>Bacteroidota</taxon>
        <taxon>Bacteroidia</taxon>
        <taxon>Bacteroidales</taxon>
        <taxon>Bacteroidaceae</taxon>
        <taxon>Bacteroides</taxon>
    </lineage>
</organism>
<evidence type="ECO:0000313" key="4">
    <source>
        <dbReference type="EMBL" id="MBC5603779.1"/>
    </source>
</evidence>
<dbReference type="InterPro" id="IPR050463">
    <property type="entry name" value="Gfo/Idh/MocA_oxidrdct_glycsds"/>
</dbReference>
<feature type="domain" description="Gfo/Idh/MocA-like oxidoreductase N-terminal" evidence="2">
    <location>
        <begin position="84"/>
        <end position="168"/>
    </location>
</feature>
<name>A0ABR7C8C0_9BACE</name>
<proteinExistence type="predicted"/>